<evidence type="ECO:0000313" key="13">
    <source>
        <dbReference type="Proteomes" id="UP000261360"/>
    </source>
</evidence>
<dbReference type="GO" id="GO:0031966">
    <property type="term" value="C:mitochondrial membrane"/>
    <property type="evidence" value="ECO:0007669"/>
    <property type="project" value="UniProtKB-SubCell"/>
</dbReference>
<dbReference type="GO" id="GO:0045259">
    <property type="term" value="C:proton-transporting ATP synthase complex"/>
    <property type="evidence" value="ECO:0007669"/>
    <property type="project" value="UniProtKB-KW"/>
</dbReference>
<dbReference type="Proteomes" id="UP000261360">
    <property type="component" value="Unplaced"/>
</dbReference>
<evidence type="ECO:0000256" key="2">
    <source>
        <dbReference type="ARBA" id="ARBA00005895"/>
    </source>
</evidence>
<accession>A0A3B4YJN9</accession>
<name>A0A3B4YJN9_SERLL</name>
<dbReference type="GO" id="GO:0042776">
    <property type="term" value="P:proton motive force-driven mitochondrial ATP synthesis"/>
    <property type="evidence" value="ECO:0007669"/>
    <property type="project" value="TreeGrafter"/>
</dbReference>
<feature type="compositionally biased region" description="Polar residues" evidence="10">
    <location>
        <begin position="187"/>
        <end position="198"/>
    </location>
</feature>
<evidence type="ECO:0000256" key="11">
    <source>
        <dbReference type="SAM" id="Phobius"/>
    </source>
</evidence>
<feature type="compositionally biased region" description="Low complexity" evidence="10">
    <location>
        <begin position="92"/>
        <end position="102"/>
    </location>
</feature>
<evidence type="ECO:0000256" key="1">
    <source>
        <dbReference type="ARBA" id="ARBA00004325"/>
    </source>
</evidence>
<keyword evidence="3" id="KW-0813">Transport</keyword>
<dbReference type="GO" id="GO:0046933">
    <property type="term" value="F:proton-transporting ATP synthase activity, rotational mechanism"/>
    <property type="evidence" value="ECO:0007669"/>
    <property type="project" value="TreeGrafter"/>
</dbReference>
<keyword evidence="8 11" id="KW-0472">Membrane</keyword>
<proteinExistence type="inferred from homology"/>
<keyword evidence="11" id="KW-1133">Transmembrane helix</keyword>
<reference evidence="12" key="2">
    <citation type="submission" date="2025-09" db="UniProtKB">
        <authorList>
            <consortium name="Ensembl"/>
        </authorList>
    </citation>
    <scope>IDENTIFICATION</scope>
</reference>
<feature type="region of interest" description="Disordered" evidence="10">
    <location>
        <begin position="368"/>
        <end position="410"/>
    </location>
</feature>
<dbReference type="InterPro" id="IPR019344">
    <property type="entry name" value="F1F0-ATPsyn_F_prd"/>
</dbReference>
<evidence type="ECO:0000256" key="8">
    <source>
        <dbReference type="ARBA" id="ARBA00023136"/>
    </source>
</evidence>
<comment type="similarity">
    <text evidence="2">Belongs to the ATPase F chain family.</text>
</comment>
<feature type="region of interest" description="Disordered" evidence="10">
    <location>
        <begin position="299"/>
        <end position="325"/>
    </location>
</feature>
<comment type="subcellular location">
    <subcellularLocation>
        <location evidence="1">Mitochondrion membrane</location>
    </subcellularLocation>
</comment>
<dbReference type="PANTHER" id="PTHR13080:SF13">
    <property type="entry name" value="ATP SYNTHASE SUBUNIT F, MITOCHONDRIAL"/>
    <property type="match status" value="1"/>
</dbReference>
<keyword evidence="9" id="KW-0066">ATP synthesis</keyword>
<sequence>MSSEVCPFCGKTYKRLKSHLPHCKAAANSKTPPTERHVRRDQTTSPSQLVAGSSEPTAEGTLSTAASPQSKKRTKVSAVSSPAAPFKSENTSSLSQSLSLGPRPLPPSTKKKKQKLSEQIKMATTASSLISSPAISLSPSPTISKPKKKSLPALIEAAKSDQVTKGSLERSRSAAGGLPSGSDALKSRTTAQTETSIIPDNASFAPPSTDTKPKDVSKKKVSKMKRAAQSLSTTKDTDSHSLDSEINESSTRSQGRDNVWVDNKEEMEDLSVSKMFLKSGSGHQAKIIIQDVKATLGRAKSTTQSSKGRIPSQAETTDNLSSKTRLDTSLSPVMAPAEKQKDVVNCLVTTKTLSDQFPSVTSAHLELQSVQKKSQKSKETSLIPLQHDGSSQPRPTFPAPPVLSGHLSPQATPLPRAVGMNEGLKVSRPMTELLSISPSPLQIPSHLTRAPPARVETARAADGLELEDRKQNTAHSRTEGAVSPRSLGQVRLRELPEWLACKTPSHPRDVVEMVQRGWHWYYRRYIDVRKGGVGGLGMLVAGYCVLSYIWSYPHIKRDRWRKYH</sequence>
<evidence type="ECO:0000256" key="10">
    <source>
        <dbReference type="SAM" id="MobiDB-lite"/>
    </source>
</evidence>
<reference evidence="12" key="1">
    <citation type="submission" date="2025-08" db="UniProtKB">
        <authorList>
            <consortium name="Ensembl"/>
        </authorList>
    </citation>
    <scope>IDENTIFICATION</scope>
</reference>
<evidence type="ECO:0000256" key="9">
    <source>
        <dbReference type="ARBA" id="ARBA00023310"/>
    </source>
</evidence>
<evidence type="ECO:0000313" key="12">
    <source>
        <dbReference type="Ensembl" id="ENSSLDP00000023129.1"/>
    </source>
</evidence>
<dbReference type="OrthoDB" id="8921675at2759"/>
<dbReference type="RefSeq" id="XP_023287074.1">
    <property type="nucleotide sequence ID" value="XM_023431306.1"/>
</dbReference>
<dbReference type="GeneID" id="111673525"/>
<keyword evidence="11" id="KW-0812">Transmembrane</keyword>
<feature type="compositionally biased region" description="Basic and acidic residues" evidence="10">
    <location>
        <begin position="33"/>
        <end position="42"/>
    </location>
</feature>
<evidence type="ECO:0000256" key="5">
    <source>
        <dbReference type="ARBA" id="ARBA00022781"/>
    </source>
</evidence>
<dbReference type="Ensembl" id="ENSSLDT00000023869.1">
    <property type="protein sequence ID" value="ENSSLDP00000023129.1"/>
    <property type="gene ID" value="ENSSLDG00000018071.1"/>
</dbReference>
<evidence type="ECO:0000256" key="6">
    <source>
        <dbReference type="ARBA" id="ARBA00023065"/>
    </source>
</evidence>
<feature type="compositionally biased region" description="Polar residues" evidence="10">
    <location>
        <begin position="300"/>
        <end position="325"/>
    </location>
</feature>
<dbReference type="PANTHER" id="PTHR13080">
    <property type="entry name" value="ATP SYNTHASE F CHAIN, MITOCHONDRIAL-RELATED"/>
    <property type="match status" value="1"/>
</dbReference>
<dbReference type="Pfam" id="PF10206">
    <property type="entry name" value="WRW"/>
    <property type="match status" value="1"/>
</dbReference>
<feature type="region of interest" description="Disordered" evidence="10">
    <location>
        <begin position="19"/>
        <end position="261"/>
    </location>
</feature>
<dbReference type="KEGG" id="slal:111673525"/>
<evidence type="ECO:0000256" key="4">
    <source>
        <dbReference type="ARBA" id="ARBA00022547"/>
    </source>
</evidence>
<evidence type="ECO:0000256" key="3">
    <source>
        <dbReference type="ARBA" id="ARBA00022448"/>
    </source>
</evidence>
<keyword evidence="13" id="KW-1185">Reference proteome</keyword>
<feature type="compositionally biased region" description="Polar residues" evidence="10">
    <location>
        <begin position="43"/>
        <end position="69"/>
    </location>
</feature>
<organism evidence="12 13">
    <name type="scientific">Seriola lalandi dorsalis</name>
    <dbReference type="NCBI Taxonomy" id="1841481"/>
    <lineage>
        <taxon>Eukaryota</taxon>
        <taxon>Metazoa</taxon>
        <taxon>Chordata</taxon>
        <taxon>Craniata</taxon>
        <taxon>Vertebrata</taxon>
        <taxon>Euteleostomi</taxon>
        <taxon>Actinopterygii</taxon>
        <taxon>Neopterygii</taxon>
        <taxon>Teleostei</taxon>
        <taxon>Neoteleostei</taxon>
        <taxon>Acanthomorphata</taxon>
        <taxon>Carangaria</taxon>
        <taxon>Carangiformes</taxon>
        <taxon>Carangidae</taxon>
        <taxon>Seriola</taxon>
    </lineage>
</organism>
<keyword evidence="7" id="KW-0496">Mitochondrion</keyword>
<dbReference type="AlphaFoldDB" id="A0A3B4YJN9"/>
<keyword evidence="4" id="KW-0138">CF(0)</keyword>
<keyword evidence="5" id="KW-0375">Hydrogen ion transport</keyword>
<protein>
    <submittedName>
        <fullName evidence="12">Uncharacterized protein</fullName>
    </submittedName>
</protein>
<keyword evidence="6" id="KW-0406">Ion transport</keyword>
<feature type="compositionally biased region" description="Low complexity" evidence="10">
    <location>
        <begin position="123"/>
        <end position="144"/>
    </location>
</feature>
<dbReference type="GeneTree" id="ENSGT00940000167489"/>
<dbReference type="STRING" id="1841481.ENSSLDP00000023129"/>
<evidence type="ECO:0000256" key="7">
    <source>
        <dbReference type="ARBA" id="ARBA00023128"/>
    </source>
</evidence>
<feature type="transmembrane region" description="Helical" evidence="11">
    <location>
        <begin position="533"/>
        <end position="552"/>
    </location>
</feature>